<dbReference type="AlphaFoldDB" id="A0A3B0MDT2"/>
<name>A0A3B0MDT2_9RHOB</name>
<accession>A0A3B0MDT2</accession>
<keyword evidence="2" id="KW-1185">Reference proteome</keyword>
<proteinExistence type="predicted"/>
<protein>
    <submittedName>
        <fullName evidence="1">Uncharacterized protein</fullName>
    </submittedName>
</protein>
<evidence type="ECO:0000313" key="2">
    <source>
        <dbReference type="Proteomes" id="UP000272908"/>
    </source>
</evidence>
<gene>
    <name evidence="1" type="ORF">ROE7235_01599</name>
</gene>
<sequence>MFDDTSFDRLYGDPALSHNAVIAALACKALSRICHDNEEACETRRVSRCATRKAARILRRTLPEGR</sequence>
<dbReference type="EMBL" id="UIHC01000012">
    <property type="protein sequence ID" value="SUZ31848.1"/>
    <property type="molecule type" value="Genomic_DNA"/>
</dbReference>
<organism evidence="1 2">
    <name type="scientific">Roseinatronobacter ekhonensis</name>
    <dbReference type="NCBI Taxonomy" id="254356"/>
    <lineage>
        <taxon>Bacteria</taxon>
        <taxon>Pseudomonadati</taxon>
        <taxon>Pseudomonadota</taxon>
        <taxon>Alphaproteobacteria</taxon>
        <taxon>Rhodobacterales</taxon>
        <taxon>Paracoccaceae</taxon>
        <taxon>Roseinatronobacter</taxon>
    </lineage>
</organism>
<reference evidence="2" key="1">
    <citation type="submission" date="2018-08" db="EMBL/GenBank/DDBJ databases">
        <authorList>
            <person name="Rodrigo-Torres L."/>
            <person name="Arahal R. D."/>
            <person name="Lucena T."/>
        </authorList>
    </citation>
    <scope>NUCLEOTIDE SEQUENCE [LARGE SCALE GENOMIC DNA]</scope>
    <source>
        <strain evidence="2">CECT 7235</strain>
    </source>
</reference>
<dbReference type="OrthoDB" id="9960081at2"/>
<dbReference type="Proteomes" id="UP000272908">
    <property type="component" value="Unassembled WGS sequence"/>
</dbReference>
<evidence type="ECO:0000313" key="1">
    <source>
        <dbReference type="EMBL" id="SUZ31848.1"/>
    </source>
</evidence>
<dbReference type="RefSeq" id="WP_121094363.1">
    <property type="nucleotide sequence ID" value="NZ_UIHC01000012.1"/>
</dbReference>